<dbReference type="Proteomes" id="UP000830542">
    <property type="component" value="Chromosome"/>
</dbReference>
<dbReference type="RefSeq" id="WP_244704358.1">
    <property type="nucleotide sequence ID" value="NZ_BAAADN010000046.1"/>
</dbReference>
<feature type="transmembrane region" description="Helical" evidence="1">
    <location>
        <begin position="96"/>
        <end position="118"/>
    </location>
</feature>
<reference evidence="2" key="1">
    <citation type="journal article" date="2014" name="Int. J. Syst. Evol. Microbiol.">
        <title>Complete genome sequence of Corynebacterium casei LMG S-19264T (=DSM 44701T), isolated from a smear-ripened cheese.</title>
        <authorList>
            <consortium name="US DOE Joint Genome Institute (JGI-PGF)"/>
            <person name="Walter F."/>
            <person name="Albersmeier A."/>
            <person name="Kalinowski J."/>
            <person name="Ruckert C."/>
        </authorList>
    </citation>
    <scope>NUCLEOTIDE SEQUENCE</scope>
    <source>
        <strain evidence="2">JCM 12289</strain>
    </source>
</reference>
<dbReference type="AlphaFoldDB" id="A0AAV3SIL1"/>
<dbReference type="EMBL" id="BAAADN010000046">
    <property type="protein sequence ID" value="GAA0470037.1"/>
    <property type="molecule type" value="Genomic_DNA"/>
</dbReference>
<accession>A0AAV3SIL1</accession>
<keyword evidence="4" id="KW-1185">Reference proteome</keyword>
<dbReference type="KEGG" id="hdo:MUK72_04605"/>
<dbReference type="Proteomes" id="UP001500962">
    <property type="component" value="Unassembled WGS sequence"/>
</dbReference>
<dbReference type="EMBL" id="CP095005">
    <property type="protein sequence ID" value="UOO95991.1"/>
    <property type="molecule type" value="Genomic_DNA"/>
</dbReference>
<keyword evidence="1" id="KW-1133">Transmembrane helix</keyword>
<evidence type="ECO:0000313" key="2">
    <source>
        <dbReference type="EMBL" id="GAA0470037.1"/>
    </source>
</evidence>
<name>A0AAV3SIL1_HALDO</name>
<evidence type="ECO:0000313" key="4">
    <source>
        <dbReference type="Proteomes" id="UP000830542"/>
    </source>
</evidence>
<feature type="transmembrane region" description="Helical" evidence="1">
    <location>
        <begin position="124"/>
        <end position="145"/>
    </location>
</feature>
<reference evidence="3" key="2">
    <citation type="submission" date="2022-04" db="EMBL/GenBank/DDBJ databases">
        <title>Sequencing and genomic assembly of Halococcus dombrowskii.</title>
        <authorList>
            <person name="Lim S.W."/>
            <person name="MacLea K.S."/>
        </authorList>
    </citation>
    <scope>NUCLEOTIDE SEQUENCE</scope>
    <source>
        <strain evidence="3">H4</strain>
    </source>
</reference>
<evidence type="ECO:0000256" key="1">
    <source>
        <dbReference type="SAM" id="Phobius"/>
    </source>
</evidence>
<evidence type="ECO:0000313" key="5">
    <source>
        <dbReference type="Proteomes" id="UP001500962"/>
    </source>
</evidence>
<gene>
    <name evidence="2" type="ORF">GCM10008985_28750</name>
    <name evidence="3" type="ORF">MUK72_04605</name>
</gene>
<reference evidence="2" key="3">
    <citation type="submission" date="2023-12" db="EMBL/GenBank/DDBJ databases">
        <authorList>
            <person name="Sun Q."/>
            <person name="Inoue M."/>
        </authorList>
    </citation>
    <scope>NUCLEOTIDE SEQUENCE</scope>
    <source>
        <strain evidence="2">JCM 12289</strain>
    </source>
</reference>
<evidence type="ECO:0000313" key="3">
    <source>
        <dbReference type="EMBL" id="UOO95991.1"/>
    </source>
</evidence>
<protein>
    <submittedName>
        <fullName evidence="2">Uncharacterized protein</fullName>
    </submittedName>
</protein>
<proteinExistence type="predicted"/>
<feature type="transmembrane region" description="Helical" evidence="1">
    <location>
        <begin position="12"/>
        <end position="31"/>
    </location>
</feature>
<dbReference type="GeneID" id="71761103"/>
<organism evidence="2 5">
    <name type="scientific">Halococcus dombrowskii</name>
    <dbReference type="NCBI Taxonomy" id="179637"/>
    <lineage>
        <taxon>Archaea</taxon>
        <taxon>Methanobacteriati</taxon>
        <taxon>Methanobacteriota</taxon>
        <taxon>Stenosarchaea group</taxon>
        <taxon>Halobacteria</taxon>
        <taxon>Halobacteriales</taxon>
        <taxon>Halococcaceae</taxon>
        <taxon>Halococcus</taxon>
    </lineage>
</organism>
<feature type="transmembrane region" description="Helical" evidence="1">
    <location>
        <begin position="63"/>
        <end position="84"/>
    </location>
</feature>
<sequence>MNRRRSVSFVRDVVVATTVVVGLYGLAFVEFQPVQIPGYFLIVGFDMLEAAVESAGSNYDVLFYAYLIGLGVVGGGLGHFLRAWTDDEVPSWRRGVAGALVVAGLLAFSFALLVLVGSSQLTPVLIAGVTGLLSFVVAGWVAGMLDRNKIRIPADRG</sequence>
<keyword evidence="1" id="KW-0472">Membrane</keyword>
<keyword evidence="1" id="KW-0812">Transmembrane</keyword>